<dbReference type="Proteomes" id="UP000036681">
    <property type="component" value="Unplaced"/>
</dbReference>
<evidence type="ECO:0000313" key="1">
    <source>
        <dbReference type="Proteomes" id="UP000036681"/>
    </source>
</evidence>
<proteinExistence type="predicted"/>
<sequence>MPSNGEHGDDEYGGFIGEDEVAGNEFDEDFMDEELDEEIYERKVDQDVDENIEVVEGEEEIITSMSSPKGDRYVSTASEEDNTSVAVEVKMGYCFFFSNFAFLSLI</sequence>
<dbReference type="WBParaSite" id="ALUE_0000264001-mRNA-1">
    <property type="protein sequence ID" value="ALUE_0000264001-mRNA-1"/>
    <property type="gene ID" value="ALUE_0000264001"/>
</dbReference>
<protein>
    <submittedName>
        <fullName evidence="2">CTNNB1_binding domain-containing protein</fullName>
    </submittedName>
</protein>
<organism evidence="1 2">
    <name type="scientific">Ascaris lumbricoides</name>
    <name type="common">Giant roundworm</name>
    <dbReference type="NCBI Taxonomy" id="6252"/>
    <lineage>
        <taxon>Eukaryota</taxon>
        <taxon>Metazoa</taxon>
        <taxon>Ecdysozoa</taxon>
        <taxon>Nematoda</taxon>
        <taxon>Chromadorea</taxon>
        <taxon>Rhabditida</taxon>
        <taxon>Spirurina</taxon>
        <taxon>Ascaridomorpha</taxon>
        <taxon>Ascaridoidea</taxon>
        <taxon>Ascarididae</taxon>
        <taxon>Ascaris</taxon>
    </lineage>
</organism>
<reference evidence="2" key="1">
    <citation type="submission" date="2017-02" db="UniProtKB">
        <authorList>
            <consortium name="WormBaseParasite"/>
        </authorList>
    </citation>
    <scope>IDENTIFICATION</scope>
</reference>
<name>A0A0M3HM95_ASCLU</name>
<dbReference type="AlphaFoldDB" id="A0A0M3HM95"/>
<keyword evidence="1" id="KW-1185">Reference proteome</keyword>
<evidence type="ECO:0000313" key="2">
    <source>
        <dbReference type="WBParaSite" id="ALUE_0000264001-mRNA-1"/>
    </source>
</evidence>
<accession>A0A0M3HM95</accession>